<dbReference type="OMA" id="RKKLRMY"/>
<name>A0A0U1M2U3_TALIS</name>
<gene>
    <name evidence="2" type="ORF">PISL3812_06947</name>
</gene>
<evidence type="ECO:0008006" key="4">
    <source>
        <dbReference type="Google" id="ProtNLM"/>
    </source>
</evidence>
<keyword evidence="3" id="KW-1185">Reference proteome</keyword>
<evidence type="ECO:0000256" key="1">
    <source>
        <dbReference type="SAM" id="MobiDB-lite"/>
    </source>
</evidence>
<protein>
    <recommendedName>
        <fullName evidence="4">Mucin</fullName>
    </recommendedName>
</protein>
<evidence type="ECO:0000313" key="2">
    <source>
        <dbReference type="EMBL" id="CRG89908.1"/>
    </source>
</evidence>
<sequence>MHVLADPFDDDFESLPLAVRRKFFSNLERFRLERTRLAQGPQLPNTKRLRGHHARARTVAISSPFSSSRPRSQQLRKSNTKKTTSTPTNIHHGLYLDHESWQCFHSLPPKIQQSHFSKEEQRLLQQSTPATDIVDAADRAVFKFEQARRRAAAAAAAAHNETAARRIGHRRRSATSSAVLPSSMPSSTTDLPDSAIEMDESILDSFRWLDEDDLDLSLDNYHRHVVETALPSRQTYKPPNPTRMPSFRRTLSFTRNRNSTAVAGHRAVTSQSATTPFSDHVNRPTPSRHVSHRSTSSIDPDAQYYQDPEARLKLRVYLASPQKFDEAIEFGFPSLEDKENGPARIQTPNNSNKRISQLSQTTQGWTFFDDETTSFDLDFISNTLSHNKEPTTHLRKVSTEVRRPQPLQPLPSGNATGRRREMTLKMTLTRPDLRTTDPTDIDDPLRLADLPPPDETVNVWDDLPEHQGVVKKMWRRIRGRRD</sequence>
<dbReference type="Proteomes" id="UP000054383">
    <property type="component" value="Unassembled WGS sequence"/>
</dbReference>
<dbReference type="STRING" id="28573.A0A0U1M2U3"/>
<dbReference type="AlphaFoldDB" id="A0A0U1M2U3"/>
<feature type="compositionally biased region" description="Low complexity" evidence="1">
    <location>
        <begin position="62"/>
        <end position="72"/>
    </location>
</feature>
<proteinExistence type="predicted"/>
<feature type="region of interest" description="Disordered" evidence="1">
    <location>
        <begin position="161"/>
        <end position="192"/>
    </location>
</feature>
<feature type="region of interest" description="Disordered" evidence="1">
    <location>
        <begin position="38"/>
        <end position="91"/>
    </location>
</feature>
<feature type="compositionally biased region" description="Basic residues" evidence="1">
    <location>
        <begin position="47"/>
        <end position="56"/>
    </location>
</feature>
<feature type="compositionally biased region" description="Low complexity" evidence="1">
    <location>
        <begin position="176"/>
        <end position="187"/>
    </location>
</feature>
<reference evidence="2 3" key="1">
    <citation type="submission" date="2015-04" db="EMBL/GenBank/DDBJ databases">
        <authorList>
            <person name="Syromyatnikov M.Y."/>
            <person name="Popov V.N."/>
        </authorList>
    </citation>
    <scope>NUCLEOTIDE SEQUENCE [LARGE SCALE GENOMIC DNA]</scope>
    <source>
        <strain evidence="2">WF-38-12</strain>
    </source>
</reference>
<evidence type="ECO:0000313" key="3">
    <source>
        <dbReference type="Proteomes" id="UP000054383"/>
    </source>
</evidence>
<feature type="region of interest" description="Disordered" evidence="1">
    <location>
        <begin position="270"/>
        <end position="302"/>
    </location>
</feature>
<accession>A0A0U1M2U3</accession>
<dbReference type="EMBL" id="CVMT01000007">
    <property type="protein sequence ID" value="CRG89908.1"/>
    <property type="molecule type" value="Genomic_DNA"/>
</dbReference>
<organism evidence="2 3">
    <name type="scientific">Talaromyces islandicus</name>
    <name type="common">Penicillium islandicum</name>
    <dbReference type="NCBI Taxonomy" id="28573"/>
    <lineage>
        <taxon>Eukaryota</taxon>
        <taxon>Fungi</taxon>
        <taxon>Dikarya</taxon>
        <taxon>Ascomycota</taxon>
        <taxon>Pezizomycotina</taxon>
        <taxon>Eurotiomycetes</taxon>
        <taxon>Eurotiomycetidae</taxon>
        <taxon>Eurotiales</taxon>
        <taxon>Trichocomaceae</taxon>
        <taxon>Talaromyces</taxon>
        <taxon>Talaromyces sect. Islandici</taxon>
    </lineage>
</organism>
<dbReference type="OrthoDB" id="5380370at2759"/>